<sequence length="369" mass="42030">MLTSLKKLSRSAPPEVWGEILLDVTGLVMRSSTPMSERERVLFGEIIRLLYDRSEQKDKLRLSRKISRYAGTPAPLARHLAEEPIIIAQPVLEHCPVFSQRDLLEMAQTLEDPYLQFLARRRDLGEPVSDVLAHRGTRTVQRLLAGNRHIHLSPATLRFLVEQAVSDAVLREDLTLRPDLTPGVCKKLLPQVDKAGKQRLLAMIEGVMGKDELEALVRLRELRRKHGSKLDVPDPKALWLYAQKEDIPLDDLIQLLLQDNRLPLTTDLLAYLARMNQSDVRNGIFRGNARLIIDIAHSLDLSERTFAALARSRCQALKIPLTQAVGWIEAYRDREKDAVPRHPRRGDGSFSARRPIKPRRRRTLRASPL</sequence>
<dbReference type="Proteomes" id="UP001597327">
    <property type="component" value="Unassembled WGS sequence"/>
</dbReference>
<accession>A0ABW4JX46</accession>
<reference evidence="3" key="1">
    <citation type="journal article" date="2019" name="Int. J. Syst. Evol. Microbiol.">
        <title>The Global Catalogue of Microorganisms (GCM) 10K type strain sequencing project: providing services to taxonomists for standard genome sequencing and annotation.</title>
        <authorList>
            <consortium name="The Broad Institute Genomics Platform"/>
            <consortium name="The Broad Institute Genome Sequencing Center for Infectious Disease"/>
            <person name="Wu L."/>
            <person name="Ma J."/>
        </authorList>
    </citation>
    <scope>NUCLEOTIDE SEQUENCE [LARGE SCALE GENOMIC DNA]</scope>
    <source>
        <strain evidence="3">JCM 3369</strain>
    </source>
</reference>
<protein>
    <submittedName>
        <fullName evidence="2">DUF2336 domain-containing protein</fullName>
    </submittedName>
</protein>
<dbReference type="Pfam" id="PF10098">
    <property type="entry name" value="DUF2336"/>
    <property type="match status" value="1"/>
</dbReference>
<keyword evidence="3" id="KW-1185">Reference proteome</keyword>
<evidence type="ECO:0000313" key="2">
    <source>
        <dbReference type="EMBL" id="MFD1695733.1"/>
    </source>
</evidence>
<gene>
    <name evidence="2" type="ORF">ACFSC7_09435</name>
</gene>
<feature type="region of interest" description="Disordered" evidence="1">
    <location>
        <begin position="338"/>
        <end position="369"/>
    </location>
</feature>
<evidence type="ECO:0000256" key="1">
    <source>
        <dbReference type="SAM" id="MobiDB-lite"/>
    </source>
</evidence>
<dbReference type="EMBL" id="JBHUFA010000002">
    <property type="protein sequence ID" value="MFD1695733.1"/>
    <property type="molecule type" value="Genomic_DNA"/>
</dbReference>
<dbReference type="RefSeq" id="WP_149893710.1">
    <property type="nucleotide sequence ID" value="NZ_JBHUFA010000002.1"/>
</dbReference>
<proteinExistence type="predicted"/>
<evidence type="ECO:0000313" key="3">
    <source>
        <dbReference type="Proteomes" id="UP001597327"/>
    </source>
</evidence>
<organism evidence="2 3">
    <name type="scientific">Roseibium aestuarii</name>
    <dbReference type="NCBI Taxonomy" id="2600299"/>
    <lineage>
        <taxon>Bacteria</taxon>
        <taxon>Pseudomonadati</taxon>
        <taxon>Pseudomonadota</taxon>
        <taxon>Alphaproteobacteria</taxon>
        <taxon>Hyphomicrobiales</taxon>
        <taxon>Stappiaceae</taxon>
        <taxon>Roseibium</taxon>
    </lineage>
</organism>
<name>A0ABW4JX46_9HYPH</name>
<dbReference type="InterPro" id="IPR019285">
    <property type="entry name" value="DUF2336"/>
</dbReference>
<comment type="caution">
    <text evidence="2">The sequence shown here is derived from an EMBL/GenBank/DDBJ whole genome shotgun (WGS) entry which is preliminary data.</text>
</comment>
<feature type="compositionally biased region" description="Basic residues" evidence="1">
    <location>
        <begin position="354"/>
        <end position="369"/>
    </location>
</feature>